<dbReference type="SUPFAM" id="SSF111352">
    <property type="entry name" value="Ammonium transporter"/>
    <property type="match status" value="1"/>
</dbReference>
<feature type="transmembrane region" description="Helical" evidence="8">
    <location>
        <begin position="191"/>
        <end position="213"/>
    </location>
</feature>
<keyword evidence="11" id="KW-1185">Reference proteome</keyword>
<dbReference type="OrthoDB" id="534912at2759"/>
<feature type="transmembrane region" description="Helical" evidence="8">
    <location>
        <begin position="127"/>
        <end position="147"/>
    </location>
</feature>
<protein>
    <submittedName>
        <fullName evidence="10">Ammonium transporter</fullName>
    </submittedName>
</protein>
<dbReference type="PANTHER" id="PTHR43029:SF4">
    <property type="entry name" value="AMMONIUM TRANSPORTER MEP1-RELATED"/>
    <property type="match status" value="1"/>
</dbReference>
<feature type="transmembrane region" description="Helical" evidence="8">
    <location>
        <begin position="257"/>
        <end position="278"/>
    </location>
</feature>
<feature type="transmembrane region" description="Helical" evidence="8">
    <location>
        <begin position="409"/>
        <end position="437"/>
    </location>
</feature>
<dbReference type="InterPro" id="IPR029020">
    <property type="entry name" value="Ammonium/urea_transptr"/>
</dbReference>
<dbReference type="Proteomes" id="UP000443090">
    <property type="component" value="Unassembled WGS sequence"/>
</dbReference>
<evidence type="ECO:0000313" key="10">
    <source>
        <dbReference type="EMBL" id="TVY38114.1"/>
    </source>
</evidence>
<evidence type="ECO:0000259" key="9">
    <source>
        <dbReference type="Pfam" id="PF00909"/>
    </source>
</evidence>
<dbReference type="PROSITE" id="PS01219">
    <property type="entry name" value="AMMONIUM_TRANSP"/>
    <property type="match status" value="1"/>
</dbReference>
<dbReference type="Gene3D" id="1.10.3430.10">
    <property type="entry name" value="Ammonium transporter AmtB like domains"/>
    <property type="match status" value="2"/>
</dbReference>
<evidence type="ECO:0000256" key="4">
    <source>
        <dbReference type="ARBA" id="ARBA00022692"/>
    </source>
</evidence>
<feature type="domain" description="Ammonium transporter AmtB-like" evidence="9">
    <location>
        <begin position="350"/>
        <end position="463"/>
    </location>
</feature>
<comment type="similarity">
    <text evidence="2">Belongs to the ammonia transporter channel (TC 1.A.11.2) family.</text>
</comment>
<sequence>MSYGYVGAPVLFNGTLPNGGDSTTTNLNQWYQSGDSAYILVCSCMVLIMIPGIGFLYSGLARRKSALTMIWAVMGAFSIITFQWYFWGYSLAFSSTGTSGFIGNLAHFGLMDVLGEPSPGSPLIPELLYAFYQMQFCATTAAIVTGAIAERGRVIPMMVFLFVWATLVYCPIACWVWNVNGWAFKWGVLDYAGGGPVEICSGVSALAYSMVLGKRQQKMMLNFRPHNIFLVTLGTVILWFGWLGFNGGSAFGANLRAVMACWNSCLTAMFAAITWVLLDYRLSRKWSMVGWVCLCLKDTLRAILTGIAQRSAQDAYPVSLQQLLRLGSSHHGHPSSSADLALLPAYNTEPLKFWLRIDDSMDNLAEHGIAGMVGLLFNGLFAADYIIGLDGVSTGTINGGWLNHNYKQLYIQFAYIVACTAYSFVVSAGIAALVNLVPGLKLRASEQAELLGLDDDQLGEFAYDYVEIRRDYLAWTPEHGDMEMEIEMKPIEGVEVTNNGLRSRMAKDSKSPLIQRTGADADVIGRVSTGELRHRREENEMLRTE</sequence>
<comment type="caution">
    <text evidence="10">The sequence shown here is derived from an EMBL/GenBank/DDBJ whole genome shotgun (WGS) entry which is preliminary data.</text>
</comment>
<dbReference type="AlphaFoldDB" id="A0A8H8RPJ0"/>
<evidence type="ECO:0000256" key="1">
    <source>
        <dbReference type="ARBA" id="ARBA00004141"/>
    </source>
</evidence>
<dbReference type="InterPro" id="IPR024041">
    <property type="entry name" value="NH4_transpt_AmtB-like_dom"/>
</dbReference>
<dbReference type="GO" id="GO:0005886">
    <property type="term" value="C:plasma membrane"/>
    <property type="evidence" value="ECO:0007669"/>
    <property type="project" value="TreeGrafter"/>
</dbReference>
<evidence type="ECO:0000256" key="6">
    <source>
        <dbReference type="ARBA" id="ARBA00023136"/>
    </source>
</evidence>
<reference evidence="10 11" key="1">
    <citation type="submission" date="2018-05" db="EMBL/GenBank/DDBJ databases">
        <title>Genome sequencing and assembly of the regulated plant pathogen Lachnellula willkommii and related sister species for the development of diagnostic species identification markers.</title>
        <authorList>
            <person name="Giroux E."/>
            <person name="Bilodeau G."/>
        </authorList>
    </citation>
    <scope>NUCLEOTIDE SEQUENCE [LARGE SCALE GENOMIC DNA]</scope>
    <source>
        <strain evidence="10 11">CBS 160.35</strain>
    </source>
</reference>
<feature type="transmembrane region" description="Helical" evidence="8">
    <location>
        <begin position="69"/>
        <end position="87"/>
    </location>
</feature>
<proteinExistence type="inferred from homology"/>
<evidence type="ECO:0000256" key="5">
    <source>
        <dbReference type="ARBA" id="ARBA00022989"/>
    </source>
</evidence>
<evidence type="ECO:0000313" key="11">
    <source>
        <dbReference type="Proteomes" id="UP000443090"/>
    </source>
</evidence>
<dbReference type="InterPro" id="IPR018047">
    <property type="entry name" value="Ammonium_transpt_CS"/>
</dbReference>
<feature type="transmembrane region" description="Helical" evidence="8">
    <location>
        <begin position="159"/>
        <end position="179"/>
    </location>
</feature>
<comment type="subcellular location">
    <subcellularLocation>
        <location evidence="1">Membrane</location>
        <topology evidence="1">Multi-pass membrane protein</topology>
    </subcellularLocation>
</comment>
<evidence type="ECO:0000256" key="7">
    <source>
        <dbReference type="ARBA" id="ARBA00023177"/>
    </source>
</evidence>
<dbReference type="InterPro" id="IPR001905">
    <property type="entry name" value="Ammonium_transpt"/>
</dbReference>
<evidence type="ECO:0000256" key="3">
    <source>
        <dbReference type="ARBA" id="ARBA00022448"/>
    </source>
</evidence>
<keyword evidence="5 8" id="KW-1133">Transmembrane helix</keyword>
<dbReference type="GO" id="GO:0008519">
    <property type="term" value="F:ammonium channel activity"/>
    <property type="evidence" value="ECO:0007669"/>
    <property type="project" value="InterPro"/>
</dbReference>
<keyword evidence="6 8" id="KW-0472">Membrane</keyword>
<keyword evidence="4 8" id="KW-0812">Transmembrane</keyword>
<gene>
    <name evidence="10" type="primary">MEP3_0</name>
    <name evidence="10" type="ORF">LOCC1_G005177</name>
</gene>
<feature type="transmembrane region" description="Helical" evidence="8">
    <location>
        <begin position="37"/>
        <end position="57"/>
    </location>
</feature>
<organism evidence="10 11">
    <name type="scientific">Lachnellula occidentalis</name>
    <dbReference type="NCBI Taxonomy" id="215460"/>
    <lineage>
        <taxon>Eukaryota</taxon>
        <taxon>Fungi</taxon>
        <taxon>Dikarya</taxon>
        <taxon>Ascomycota</taxon>
        <taxon>Pezizomycotina</taxon>
        <taxon>Leotiomycetes</taxon>
        <taxon>Helotiales</taxon>
        <taxon>Lachnaceae</taxon>
        <taxon>Lachnellula</taxon>
    </lineage>
</organism>
<evidence type="ECO:0000256" key="8">
    <source>
        <dbReference type="SAM" id="Phobius"/>
    </source>
</evidence>
<keyword evidence="7" id="KW-0924">Ammonia transport</keyword>
<dbReference type="EMBL" id="QGMI01000637">
    <property type="protein sequence ID" value="TVY38114.1"/>
    <property type="molecule type" value="Genomic_DNA"/>
</dbReference>
<feature type="domain" description="Ammonium transporter AmtB-like" evidence="9">
    <location>
        <begin position="38"/>
        <end position="291"/>
    </location>
</feature>
<keyword evidence="3" id="KW-0813">Transport</keyword>
<name>A0A8H8RPJ0_9HELO</name>
<dbReference type="Pfam" id="PF00909">
    <property type="entry name" value="Ammonium_transp"/>
    <property type="match status" value="2"/>
</dbReference>
<dbReference type="PANTHER" id="PTHR43029">
    <property type="entry name" value="AMMONIUM TRANSPORTER MEP2"/>
    <property type="match status" value="1"/>
</dbReference>
<accession>A0A8H8RPJ0</accession>
<feature type="transmembrane region" description="Helical" evidence="8">
    <location>
        <begin position="225"/>
        <end position="245"/>
    </location>
</feature>
<evidence type="ECO:0000256" key="2">
    <source>
        <dbReference type="ARBA" id="ARBA00005887"/>
    </source>
</evidence>
<feature type="transmembrane region" description="Helical" evidence="8">
    <location>
        <begin position="369"/>
        <end position="389"/>
    </location>
</feature>